<evidence type="ECO:0000313" key="8">
    <source>
        <dbReference type="Proteomes" id="UP000821866"/>
    </source>
</evidence>
<dbReference type="Gene3D" id="1.20.1250.20">
    <property type="entry name" value="MFS general substrate transporter like domains"/>
    <property type="match status" value="1"/>
</dbReference>
<keyword evidence="3 6" id="KW-1133">Transmembrane helix</keyword>
<feature type="region of interest" description="Disordered" evidence="5">
    <location>
        <begin position="642"/>
        <end position="687"/>
    </location>
</feature>
<organism evidence="7 8">
    <name type="scientific">Rhipicephalus microplus</name>
    <name type="common">Cattle tick</name>
    <name type="synonym">Boophilus microplus</name>
    <dbReference type="NCBI Taxonomy" id="6941"/>
    <lineage>
        <taxon>Eukaryota</taxon>
        <taxon>Metazoa</taxon>
        <taxon>Ecdysozoa</taxon>
        <taxon>Arthropoda</taxon>
        <taxon>Chelicerata</taxon>
        <taxon>Arachnida</taxon>
        <taxon>Acari</taxon>
        <taxon>Parasitiformes</taxon>
        <taxon>Ixodida</taxon>
        <taxon>Ixodoidea</taxon>
        <taxon>Ixodidae</taxon>
        <taxon>Rhipicephalinae</taxon>
        <taxon>Rhipicephalus</taxon>
        <taxon>Boophilus</taxon>
    </lineage>
</organism>
<dbReference type="InterPro" id="IPR005829">
    <property type="entry name" value="Sugar_transporter_CS"/>
</dbReference>
<evidence type="ECO:0000256" key="1">
    <source>
        <dbReference type="ARBA" id="ARBA00004141"/>
    </source>
</evidence>
<feature type="compositionally biased region" description="Low complexity" evidence="5">
    <location>
        <begin position="672"/>
        <end position="687"/>
    </location>
</feature>
<feature type="compositionally biased region" description="Basic and acidic residues" evidence="5">
    <location>
        <begin position="656"/>
        <end position="666"/>
    </location>
</feature>
<dbReference type="GO" id="GO:0022857">
    <property type="term" value="F:transmembrane transporter activity"/>
    <property type="evidence" value="ECO:0007669"/>
    <property type="project" value="InterPro"/>
</dbReference>
<sequence>MGLKMTAVHLVVYLAVYGEKWNTRLVSEVEDHTVAPECTDEEEDGTRAVSVKSILARQCNAFFAALLRACTTSRVEPQRRTNQQTMPSKKTTARRQVSSICADATSQNPSNVLEVERDEEVPLGEGRFQVQALIVSMLAGTTFLLHLVSFRLTTRIMDHWCRPTEAFANLSVEEWRLMAIPIEQDGARSRCRRREPPDGGSAASFVSCDSWDFDYAPYGNNIVSEWRLVCDRRWLIELAVLTYMAACVIALPVVGVAADRIGRKLVMNITLVALLVAGFTTSLANSYLLFVALRIVVSVSSNSLWLVQYSVLYEVSTIARRDRYCFLSMAVASIVMPLVVAGMSTLRLAWEAAHLFLMVPTTMLALAFYPVGDESCTWLLATMQPRKAERVALSVARMNSADTDYCRSWFASEVRKVERRSSEHQTEHTVLTMLNPQLRRRFVLLCYVWSSLSFAFNQVNLNDIFPIKKTVSLAGILGMVPMYAGAYGMMSRYGAKRSCTVSMLIFSFVAVALTGTYGSEKHTSNGILVVILRMLANLFVVLAFVVTAQYYPVRVRCTGICVGFALGRLTGSLGEIVFRLFPKHRRDIMIAFVAVVMALCSMAVEYLPHKVPDIILLHESTCPVSRRGSTYAADEFRRSLQGSLGPLPKGPVKARSSRERRSRSESLPEQFSLRASSISQSSALPKH</sequence>
<feature type="transmembrane region" description="Helical" evidence="6">
    <location>
        <begin position="352"/>
        <end position="371"/>
    </location>
</feature>
<name>A0A9J6D5Y8_RHIMP</name>
<feature type="transmembrane region" description="Helical" evidence="6">
    <location>
        <begin position="234"/>
        <end position="258"/>
    </location>
</feature>
<evidence type="ECO:0000256" key="2">
    <source>
        <dbReference type="ARBA" id="ARBA00022692"/>
    </source>
</evidence>
<protein>
    <submittedName>
        <fullName evidence="7">Uncharacterized protein</fullName>
    </submittedName>
</protein>
<dbReference type="InterPro" id="IPR011701">
    <property type="entry name" value="MFS"/>
</dbReference>
<dbReference type="PANTHER" id="PTHR24064">
    <property type="entry name" value="SOLUTE CARRIER FAMILY 22 MEMBER"/>
    <property type="match status" value="1"/>
</dbReference>
<feature type="transmembrane region" description="Helical" evidence="6">
    <location>
        <begin position="442"/>
        <end position="459"/>
    </location>
</feature>
<dbReference type="VEuPathDB" id="VectorBase:LOC119178585"/>
<keyword evidence="8" id="KW-1185">Reference proteome</keyword>
<comment type="subcellular location">
    <subcellularLocation>
        <location evidence="1">Membrane</location>
        <topology evidence="1">Multi-pass membrane protein</topology>
    </subcellularLocation>
</comment>
<gene>
    <name evidence="7" type="ORF">HPB51_013909</name>
</gene>
<proteinExistence type="predicted"/>
<evidence type="ECO:0000256" key="5">
    <source>
        <dbReference type="SAM" id="MobiDB-lite"/>
    </source>
</evidence>
<feature type="transmembrane region" description="Helical" evidence="6">
    <location>
        <begin position="525"/>
        <end position="546"/>
    </location>
</feature>
<feature type="transmembrane region" description="Helical" evidence="6">
    <location>
        <begin position="265"/>
        <end position="284"/>
    </location>
</feature>
<keyword evidence="2 6" id="KW-0812">Transmembrane</keyword>
<accession>A0A9J6D5Y8</accession>
<dbReference type="Pfam" id="PF07690">
    <property type="entry name" value="MFS_1"/>
    <property type="match status" value="1"/>
</dbReference>
<dbReference type="AlphaFoldDB" id="A0A9J6D5Y8"/>
<evidence type="ECO:0000256" key="3">
    <source>
        <dbReference type="ARBA" id="ARBA00022989"/>
    </source>
</evidence>
<dbReference type="SUPFAM" id="SSF103473">
    <property type="entry name" value="MFS general substrate transporter"/>
    <property type="match status" value="1"/>
</dbReference>
<feature type="transmembrane region" description="Helical" evidence="6">
    <location>
        <begin position="471"/>
        <end position="489"/>
    </location>
</feature>
<dbReference type="GO" id="GO:0016020">
    <property type="term" value="C:membrane"/>
    <property type="evidence" value="ECO:0007669"/>
    <property type="project" value="UniProtKB-SubCell"/>
</dbReference>
<comment type="caution">
    <text evidence="7">The sequence shown here is derived from an EMBL/GenBank/DDBJ whole genome shotgun (WGS) entry which is preliminary data.</text>
</comment>
<dbReference type="Proteomes" id="UP000821866">
    <property type="component" value="Chromosome 9"/>
</dbReference>
<evidence type="ECO:0000313" key="7">
    <source>
        <dbReference type="EMBL" id="KAH8009255.1"/>
    </source>
</evidence>
<dbReference type="PROSITE" id="PS00216">
    <property type="entry name" value="SUGAR_TRANSPORT_1"/>
    <property type="match status" value="1"/>
</dbReference>
<reference evidence="7" key="2">
    <citation type="submission" date="2021-09" db="EMBL/GenBank/DDBJ databases">
        <authorList>
            <person name="Jia N."/>
            <person name="Wang J."/>
            <person name="Shi W."/>
            <person name="Du L."/>
            <person name="Sun Y."/>
            <person name="Zhan W."/>
            <person name="Jiang J."/>
            <person name="Wang Q."/>
            <person name="Zhang B."/>
            <person name="Ji P."/>
            <person name="Sakyi L.B."/>
            <person name="Cui X."/>
            <person name="Yuan T."/>
            <person name="Jiang B."/>
            <person name="Yang W."/>
            <person name="Lam T.T.-Y."/>
            <person name="Chang Q."/>
            <person name="Ding S."/>
            <person name="Wang X."/>
            <person name="Zhu J."/>
            <person name="Ruan X."/>
            <person name="Zhao L."/>
            <person name="Wei J."/>
            <person name="Que T."/>
            <person name="Du C."/>
            <person name="Cheng J."/>
            <person name="Dai P."/>
            <person name="Han X."/>
            <person name="Huang E."/>
            <person name="Gao Y."/>
            <person name="Liu J."/>
            <person name="Shao H."/>
            <person name="Ye R."/>
            <person name="Li L."/>
            <person name="Wei W."/>
            <person name="Wang X."/>
            <person name="Wang C."/>
            <person name="Huo Q."/>
            <person name="Li W."/>
            <person name="Guo W."/>
            <person name="Chen H."/>
            <person name="Chen S."/>
            <person name="Zhou L."/>
            <person name="Zhou L."/>
            <person name="Ni X."/>
            <person name="Tian J."/>
            <person name="Zhou Y."/>
            <person name="Sheng Y."/>
            <person name="Liu T."/>
            <person name="Pan Y."/>
            <person name="Xia L."/>
            <person name="Li J."/>
            <person name="Zhao F."/>
            <person name="Cao W."/>
        </authorList>
    </citation>
    <scope>NUCLEOTIDE SEQUENCE</scope>
    <source>
        <strain evidence="7">Rmic-2018</strain>
        <tissue evidence="7">Larvae</tissue>
    </source>
</reference>
<feature type="transmembrane region" description="Helical" evidence="6">
    <location>
        <begin position="588"/>
        <end position="607"/>
    </location>
</feature>
<keyword evidence="4 6" id="KW-0472">Membrane</keyword>
<feature type="transmembrane region" description="Helical" evidence="6">
    <location>
        <begin position="324"/>
        <end position="346"/>
    </location>
</feature>
<dbReference type="InterPro" id="IPR036259">
    <property type="entry name" value="MFS_trans_sf"/>
</dbReference>
<dbReference type="EMBL" id="JABSTU010000011">
    <property type="protein sequence ID" value="KAH8009255.1"/>
    <property type="molecule type" value="Genomic_DNA"/>
</dbReference>
<reference evidence="7" key="1">
    <citation type="journal article" date="2020" name="Cell">
        <title>Large-Scale Comparative Analyses of Tick Genomes Elucidate Their Genetic Diversity and Vector Capacities.</title>
        <authorList>
            <consortium name="Tick Genome and Microbiome Consortium (TIGMIC)"/>
            <person name="Jia N."/>
            <person name="Wang J."/>
            <person name="Shi W."/>
            <person name="Du L."/>
            <person name="Sun Y."/>
            <person name="Zhan W."/>
            <person name="Jiang J.F."/>
            <person name="Wang Q."/>
            <person name="Zhang B."/>
            <person name="Ji P."/>
            <person name="Bell-Sakyi L."/>
            <person name="Cui X.M."/>
            <person name="Yuan T.T."/>
            <person name="Jiang B.G."/>
            <person name="Yang W.F."/>
            <person name="Lam T.T."/>
            <person name="Chang Q.C."/>
            <person name="Ding S.J."/>
            <person name="Wang X.J."/>
            <person name="Zhu J.G."/>
            <person name="Ruan X.D."/>
            <person name="Zhao L."/>
            <person name="Wei J.T."/>
            <person name="Ye R.Z."/>
            <person name="Que T.C."/>
            <person name="Du C.H."/>
            <person name="Zhou Y.H."/>
            <person name="Cheng J.X."/>
            <person name="Dai P.F."/>
            <person name="Guo W.B."/>
            <person name="Han X.H."/>
            <person name="Huang E.J."/>
            <person name="Li L.F."/>
            <person name="Wei W."/>
            <person name="Gao Y.C."/>
            <person name="Liu J.Z."/>
            <person name="Shao H.Z."/>
            <person name="Wang X."/>
            <person name="Wang C.C."/>
            <person name="Yang T.C."/>
            <person name="Huo Q.B."/>
            <person name="Li W."/>
            <person name="Chen H.Y."/>
            <person name="Chen S.E."/>
            <person name="Zhou L.G."/>
            <person name="Ni X.B."/>
            <person name="Tian J.H."/>
            <person name="Sheng Y."/>
            <person name="Liu T."/>
            <person name="Pan Y.S."/>
            <person name="Xia L.Y."/>
            <person name="Li J."/>
            <person name="Zhao F."/>
            <person name="Cao W.C."/>
        </authorList>
    </citation>
    <scope>NUCLEOTIDE SEQUENCE</scope>
    <source>
        <strain evidence="7">Rmic-2018</strain>
    </source>
</reference>
<feature type="transmembrane region" description="Helical" evidence="6">
    <location>
        <begin position="501"/>
        <end position="519"/>
    </location>
</feature>
<evidence type="ECO:0000256" key="6">
    <source>
        <dbReference type="SAM" id="Phobius"/>
    </source>
</evidence>
<feature type="region of interest" description="Disordered" evidence="5">
    <location>
        <begin position="76"/>
        <end position="95"/>
    </location>
</feature>
<evidence type="ECO:0000256" key="4">
    <source>
        <dbReference type="ARBA" id="ARBA00023136"/>
    </source>
</evidence>